<reference evidence="4" key="1">
    <citation type="thesis" date="2015" institute="Rutgers" country="The State University of New Jersey, 14 College Farm Rd., New Brunswick, NJ, USA">
        <title>Ammonia toxicity in bacteria and its implications for treatment of and resource recovery from highly nitrogenous organic wastes.</title>
        <authorList>
            <person name="Luther A.K."/>
        </authorList>
    </citation>
    <scope>NUCLEOTIDE SEQUENCE</scope>
    <source>
        <strain evidence="4">RT-10B</strain>
    </source>
</reference>
<name>A0A2P7Q1S7_9FIRM</name>
<evidence type="ECO:0000256" key="2">
    <source>
        <dbReference type="SAM" id="Coils"/>
    </source>
</evidence>
<sequence length="254" mass="29055">MTELNYLAKIGDKEITAADVEAAINSLDQFQRQQFDSEEGRKRVLADLINQELFYLDAIDNKLDEDENFVKEMELIKANMLKQYAINACLSSVSANDDEMLKYYEENKEQFVNPESITAKHILVESEEIASDVEKKINKKEISFEDAAVEYSTCPSNMNGGELGTFARGQMVPEFEEIAFELPVGKLSSPVKTQFGYHLILVEDHSEAAQAEYEEVKEEVEKAIMYQKQNEAFINKMEALTDKYKDILDINKEK</sequence>
<keyword evidence="5" id="KW-1185">Reference proteome</keyword>
<dbReference type="Gene3D" id="1.10.8.1040">
    <property type="match status" value="1"/>
</dbReference>
<dbReference type="GO" id="GO:0003755">
    <property type="term" value="F:peptidyl-prolyl cis-trans isomerase activity"/>
    <property type="evidence" value="ECO:0007669"/>
    <property type="project" value="UniProtKB-KW"/>
</dbReference>
<dbReference type="EMBL" id="JYGE01000003">
    <property type="protein sequence ID" value="PSJ31912.1"/>
    <property type="molecule type" value="Genomic_DNA"/>
</dbReference>
<dbReference type="Pfam" id="PF00639">
    <property type="entry name" value="Rotamase"/>
    <property type="match status" value="1"/>
</dbReference>
<comment type="caution">
    <text evidence="4">The sequence shown here is derived from an EMBL/GenBank/DDBJ whole genome shotgun (WGS) entry which is preliminary data.</text>
</comment>
<proteinExistence type="predicted"/>
<dbReference type="OrthoDB" id="14196at2"/>
<evidence type="ECO:0000313" key="4">
    <source>
        <dbReference type="EMBL" id="PSJ31912.1"/>
    </source>
</evidence>
<dbReference type="Gene3D" id="3.10.50.40">
    <property type="match status" value="1"/>
</dbReference>
<dbReference type="InterPro" id="IPR000297">
    <property type="entry name" value="PPIase_PpiC"/>
</dbReference>
<evidence type="ECO:0000256" key="1">
    <source>
        <dbReference type="PROSITE-ProRule" id="PRU00278"/>
    </source>
</evidence>
<dbReference type="InterPro" id="IPR050245">
    <property type="entry name" value="PrsA_foldase"/>
</dbReference>
<dbReference type="InterPro" id="IPR046357">
    <property type="entry name" value="PPIase_dom_sf"/>
</dbReference>
<dbReference type="PROSITE" id="PS50198">
    <property type="entry name" value="PPIC_PPIASE_2"/>
    <property type="match status" value="1"/>
</dbReference>
<keyword evidence="1" id="KW-0697">Rotamase</keyword>
<accession>A0A2P7Q1S7</accession>
<dbReference type="PANTHER" id="PTHR47245:SF2">
    <property type="entry name" value="PEPTIDYL-PROLYL CIS-TRANS ISOMERASE HP_0175-RELATED"/>
    <property type="match status" value="1"/>
</dbReference>
<protein>
    <submittedName>
        <fullName evidence="4">Peptidylprolyl isomerase</fullName>
    </submittedName>
</protein>
<dbReference type="InterPro" id="IPR027304">
    <property type="entry name" value="Trigger_fact/SurA_dom_sf"/>
</dbReference>
<feature type="domain" description="PpiC" evidence="3">
    <location>
        <begin position="114"/>
        <end position="204"/>
    </location>
</feature>
<dbReference type="PROSITE" id="PS01096">
    <property type="entry name" value="PPIC_PPIASE_1"/>
    <property type="match status" value="1"/>
</dbReference>
<dbReference type="InterPro" id="IPR023058">
    <property type="entry name" value="PPIase_PpiC_CS"/>
</dbReference>
<dbReference type="RefSeq" id="WP_106776675.1">
    <property type="nucleotide sequence ID" value="NZ_JYGE01000003.1"/>
</dbReference>
<gene>
    <name evidence="4" type="ORF">UF10_04725</name>
</gene>
<dbReference type="Proteomes" id="UP000241434">
    <property type="component" value="Unassembled WGS sequence"/>
</dbReference>
<keyword evidence="2" id="KW-0175">Coiled coil</keyword>
<organism evidence="4 5">
    <name type="scientific">Peptostreptococcus russellii</name>
    <dbReference type="NCBI Taxonomy" id="215200"/>
    <lineage>
        <taxon>Bacteria</taxon>
        <taxon>Bacillati</taxon>
        <taxon>Bacillota</taxon>
        <taxon>Clostridia</taxon>
        <taxon>Peptostreptococcales</taxon>
        <taxon>Peptostreptococcaceae</taxon>
        <taxon>Peptostreptococcus</taxon>
    </lineage>
</organism>
<evidence type="ECO:0000313" key="5">
    <source>
        <dbReference type="Proteomes" id="UP000241434"/>
    </source>
</evidence>
<dbReference type="SUPFAM" id="SSF54534">
    <property type="entry name" value="FKBP-like"/>
    <property type="match status" value="1"/>
</dbReference>
<dbReference type="PANTHER" id="PTHR47245">
    <property type="entry name" value="PEPTIDYLPROLYL ISOMERASE"/>
    <property type="match status" value="1"/>
</dbReference>
<evidence type="ECO:0000259" key="3">
    <source>
        <dbReference type="PROSITE" id="PS50198"/>
    </source>
</evidence>
<dbReference type="AlphaFoldDB" id="A0A2P7Q1S7"/>
<dbReference type="SUPFAM" id="SSF109998">
    <property type="entry name" value="Triger factor/SurA peptide-binding domain-like"/>
    <property type="match status" value="1"/>
</dbReference>
<keyword evidence="1 4" id="KW-0413">Isomerase</keyword>
<feature type="coiled-coil region" evidence="2">
    <location>
        <begin position="199"/>
        <end position="226"/>
    </location>
</feature>